<sequence>MTHSNYVLITILICALCTQITRWLPFLLFGGKKEVPGLVRYLGTSLPAAIMAVLVVYCLKGITSLACPYGLPELISVAVVVGLHLWKGNTLASIALGTVCYMLLVQMVF</sequence>
<evidence type="ECO:0000313" key="2">
    <source>
        <dbReference type="EMBL" id="CUP52470.1"/>
    </source>
</evidence>
<proteinExistence type="predicted"/>
<keyword evidence="1" id="KW-1133">Transmembrane helix</keyword>
<feature type="transmembrane region" description="Helical" evidence="1">
    <location>
        <begin position="66"/>
        <end position="85"/>
    </location>
</feature>
<evidence type="ECO:0000313" key="3">
    <source>
        <dbReference type="Proteomes" id="UP000095512"/>
    </source>
</evidence>
<dbReference type="Pfam" id="PF05437">
    <property type="entry name" value="AzlD"/>
    <property type="match status" value="1"/>
</dbReference>
<keyword evidence="1" id="KW-0472">Membrane</keyword>
<dbReference type="AlphaFoldDB" id="A0A174P115"/>
<dbReference type="EMBL" id="CZAB01000037">
    <property type="protein sequence ID" value="CUP52470.1"/>
    <property type="molecule type" value="Genomic_DNA"/>
</dbReference>
<protein>
    <submittedName>
        <fullName evidence="2">Putative branched-chain amino acid permease</fullName>
    </submittedName>
</protein>
<keyword evidence="1" id="KW-0812">Transmembrane</keyword>
<feature type="transmembrane region" description="Helical" evidence="1">
    <location>
        <begin position="91"/>
        <end position="108"/>
    </location>
</feature>
<dbReference type="Proteomes" id="UP000095512">
    <property type="component" value="Unassembled WGS sequence"/>
</dbReference>
<evidence type="ECO:0000256" key="1">
    <source>
        <dbReference type="SAM" id="Phobius"/>
    </source>
</evidence>
<reference evidence="2 3" key="1">
    <citation type="submission" date="2015-09" db="EMBL/GenBank/DDBJ databases">
        <authorList>
            <consortium name="Pathogen Informatics"/>
        </authorList>
    </citation>
    <scope>NUCLEOTIDE SEQUENCE [LARGE SCALE GENOMIC DNA]</scope>
    <source>
        <strain evidence="2 3">2789STDY5834865</strain>
    </source>
</reference>
<organism evidence="2 3">
    <name type="scientific">Enterocloster clostridioformis</name>
    <dbReference type="NCBI Taxonomy" id="1531"/>
    <lineage>
        <taxon>Bacteria</taxon>
        <taxon>Bacillati</taxon>
        <taxon>Bacillota</taxon>
        <taxon>Clostridia</taxon>
        <taxon>Lachnospirales</taxon>
        <taxon>Lachnospiraceae</taxon>
        <taxon>Enterocloster</taxon>
    </lineage>
</organism>
<dbReference type="PIRSF" id="PIRSF003203">
    <property type="entry name" value="AzlD"/>
    <property type="match status" value="1"/>
</dbReference>
<gene>
    <name evidence="2" type="primary">AzlD</name>
    <name evidence="2" type="ORF">ERS852480_03504</name>
</gene>
<dbReference type="InterPro" id="IPR008407">
    <property type="entry name" value="Brnchd-chn_aa_trnsp_AzlD"/>
</dbReference>
<accession>A0A174P115</accession>
<feature type="transmembrane region" description="Helical" evidence="1">
    <location>
        <begin position="38"/>
        <end position="59"/>
    </location>
</feature>
<dbReference type="RefSeq" id="WP_057572379.1">
    <property type="nucleotide sequence ID" value="NZ_CATYWZ010000038.1"/>
</dbReference>
<name>A0A174P115_9FIRM</name>